<evidence type="ECO:0000256" key="1">
    <source>
        <dbReference type="SAM" id="MobiDB-lite"/>
    </source>
</evidence>
<dbReference type="RefSeq" id="XP_024678237.1">
    <property type="nucleotide sequence ID" value="XM_024830903.1"/>
</dbReference>
<name>A0A2I1BW86_ASPN1</name>
<organism evidence="2 3">
    <name type="scientific">Aspergillus novofumigatus (strain IBT 16806)</name>
    <dbReference type="NCBI Taxonomy" id="1392255"/>
    <lineage>
        <taxon>Eukaryota</taxon>
        <taxon>Fungi</taxon>
        <taxon>Dikarya</taxon>
        <taxon>Ascomycota</taxon>
        <taxon>Pezizomycotina</taxon>
        <taxon>Eurotiomycetes</taxon>
        <taxon>Eurotiomycetidae</taxon>
        <taxon>Eurotiales</taxon>
        <taxon>Aspergillaceae</taxon>
        <taxon>Aspergillus</taxon>
        <taxon>Aspergillus subgen. Fumigati</taxon>
    </lineage>
</organism>
<comment type="caution">
    <text evidence="2">The sequence shown here is derived from an EMBL/GenBank/DDBJ whole genome shotgun (WGS) entry which is preliminary data.</text>
</comment>
<accession>A0A2I1BW86</accession>
<keyword evidence="3" id="KW-1185">Reference proteome</keyword>
<evidence type="ECO:0000313" key="3">
    <source>
        <dbReference type="Proteomes" id="UP000234474"/>
    </source>
</evidence>
<reference evidence="3" key="1">
    <citation type="journal article" date="2018" name="Proc. Natl. Acad. Sci. U.S.A.">
        <title>Linking secondary metabolites to gene clusters through genome sequencing of six diverse Aspergillus species.</title>
        <authorList>
            <person name="Kaerboelling I."/>
            <person name="Vesth T.C."/>
            <person name="Frisvad J.C."/>
            <person name="Nybo J.L."/>
            <person name="Theobald S."/>
            <person name="Kuo A."/>
            <person name="Bowyer P."/>
            <person name="Matsuda Y."/>
            <person name="Mondo S."/>
            <person name="Lyhne E.K."/>
            <person name="Kogle M.E."/>
            <person name="Clum A."/>
            <person name="Lipzen A."/>
            <person name="Salamov A."/>
            <person name="Ngan C.Y."/>
            <person name="Daum C."/>
            <person name="Chiniquy J."/>
            <person name="Barry K."/>
            <person name="LaButti K."/>
            <person name="Haridas S."/>
            <person name="Simmons B.A."/>
            <person name="Magnuson J.K."/>
            <person name="Mortensen U.H."/>
            <person name="Larsen T.O."/>
            <person name="Grigoriev I.V."/>
            <person name="Baker S.E."/>
            <person name="Andersen M.R."/>
        </authorList>
    </citation>
    <scope>NUCLEOTIDE SEQUENCE [LARGE SCALE GENOMIC DNA]</scope>
    <source>
        <strain evidence="3">IBT 16806</strain>
    </source>
</reference>
<sequence length="235" mass="26326">MASGYHRHPQPQPSILAWDERFSEGHDILRQRQAERKQFSWTAQSTSKDKIEADNSNAHLDATRATKATEDAQLKEVNPLDETLSDGPQEDVSIKAAKGATVKQALQAEMLDEDTDVIPDEIVTDDSNGCLEMTEEQLKEAVNGIDQVLSDDPQANAAVKSAKEAKVKRVLQVETDLLKTQMPSSEWTRRLWKRPWTFPYGVPFQGLSQKRSPENAVLGPSIQNKDATTQRRPHL</sequence>
<dbReference type="OrthoDB" id="4486697at2759"/>
<dbReference type="AlphaFoldDB" id="A0A2I1BW86"/>
<dbReference type="VEuPathDB" id="FungiDB:P174DRAFT_498091"/>
<feature type="region of interest" description="Disordered" evidence="1">
    <location>
        <begin position="209"/>
        <end position="235"/>
    </location>
</feature>
<proteinExistence type="predicted"/>
<dbReference type="EMBL" id="MSZS01000009">
    <property type="protein sequence ID" value="PKX89642.1"/>
    <property type="molecule type" value="Genomic_DNA"/>
</dbReference>
<protein>
    <submittedName>
        <fullName evidence="2">Uncharacterized protein</fullName>
    </submittedName>
</protein>
<evidence type="ECO:0000313" key="2">
    <source>
        <dbReference type="EMBL" id="PKX89642.1"/>
    </source>
</evidence>
<dbReference type="Proteomes" id="UP000234474">
    <property type="component" value="Unassembled WGS sequence"/>
</dbReference>
<gene>
    <name evidence="2" type="ORF">P174DRAFT_498091</name>
</gene>
<feature type="region of interest" description="Disordered" evidence="1">
    <location>
        <begin position="35"/>
        <end position="62"/>
    </location>
</feature>
<dbReference type="GeneID" id="36538240"/>